<feature type="region of interest" description="Disordered" evidence="1">
    <location>
        <begin position="236"/>
        <end position="264"/>
    </location>
</feature>
<sequence>MTSEHVGQSVAENLRTILGDASGEVIAVGLDENATRELVGMLAESEEPPNVRLLAGDDVLKWLRDDFMLASTAAELREADVLELRAAGERLDDTLLMAEEMVVSLLMPTDEQSAALVTDDEEFVAAVRERWNELWEDGEQFDLRTPAYSHVLETLADEFDSALEADFETVLESIGDMDTGDWLDEVAVSLLVAAKHEELLYDISRWGEDAGVASKATFSRKKTQLNTRSCSTISPAGERMRVSRARRRSRARRPSSKSRDSWKRRKCRSTWDGRGCVSYWVRSVSEKQMQTNWRVSHTRCSRRLQPNRHRVATKRAGVTSDKVVAAGDT</sequence>
<protein>
    <submittedName>
        <fullName evidence="4">Uncharacterized protein</fullName>
    </submittedName>
</protein>
<dbReference type="AlphaFoldDB" id="M0NFC8"/>
<dbReference type="EMBL" id="AOMF01000075">
    <property type="protein sequence ID" value="EMA56263.1"/>
    <property type="molecule type" value="Genomic_DNA"/>
</dbReference>
<feature type="compositionally biased region" description="Basic residues" evidence="1">
    <location>
        <begin position="242"/>
        <end position="264"/>
    </location>
</feature>
<feature type="domain" description="Transcriptional regulator TbsP N-terminal" evidence="2">
    <location>
        <begin position="3"/>
        <end position="146"/>
    </location>
</feature>
<dbReference type="InterPro" id="IPR043859">
    <property type="entry name" value="TbsP-like_N"/>
</dbReference>
<accession>M0NFC8</accession>
<dbReference type="InterPro" id="IPR056163">
    <property type="entry name" value="TbsP_C"/>
</dbReference>
<dbReference type="Pfam" id="PF19138">
    <property type="entry name" value="TbsP_N"/>
    <property type="match status" value="1"/>
</dbReference>
<comment type="caution">
    <text evidence="4">The sequence shown here is derived from an EMBL/GenBank/DDBJ whole genome shotgun (WGS) entry which is preliminary data.</text>
</comment>
<dbReference type="Pfam" id="PF23336">
    <property type="entry name" value="HTH_TbsP_C"/>
    <property type="match status" value="1"/>
</dbReference>
<name>M0NFC8_9EURY</name>
<dbReference type="Proteomes" id="UP000011680">
    <property type="component" value="Unassembled WGS sequence"/>
</dbReference>
<evidence type="ECO:0000256" key="1">
    <source>
        <dbReference type="SAM" id="MobiDB-lite"/>
    </source>
</evidence>
<dbReference type="eggNOG" id="arCOG04626">
    <property type="taxonomic scope" value="Archaea"/>
</dbReference>
<evidence type="ECO:0000259" key="2">
    <source>
        <dbReference type="Pfam" id="PF19138"/>
    </source>
</evidence>
<feature type="domain" description="Transcriptional regulator TbsP-like C-terminal" evidence="3">
    <location>
        <begin position="147"/>
        <end position="227"/>
    </location>
</feature>
<evidence type="ECO:0000259" key="3">
    <source>
        <dbReference type="Pfam" id="PF23336"/>
    </source>
</evidence>
<dbReference type="NCBIfam" id="NF047393">
    <property type="entry name" value="TransRegTbspHalo"/>
    <property type="match status" value="1"/>
</dbReference>
<evidence type="ECO:0000313" key="4">
    <source>
        <dbReference type="EMBL" id="EMA56263.1"/>
    </source>
</evidence>
<keyword evidence="5" id="KW-1185">Reference proteome</keyword>
<organism evidence="4 5">
    <name type="scientific">Halococcus thailandensis JCM 13552</name>
    <dbReference type="NCBI Taxonomy" id="1227457"/>
    <lineage>
        <taxon>Archaea</taxon>
        <taxon>Methanobacteriati</taxon>
        <taxon>Methanobacteriota</taxon>
        <taxon>Stenosarchaea group</taxon>
        <taxon>Halobacteria</taxon>
        <taxon>Halobacteriales</taxon>
        <taxon>Halococcaceae</taxon>
        <taxon>Halococcus</taxon>
    </lineage>
</organism>
<evidence type="ECO:0000313" key="5">
    <source>
        <dbReference type="Proteomes" id="UP000011680"/>
    </source>
</evidence>
<proteinExistence type="predicted"/>
<reference evidence="4 5" key="1">
    <citation type="journal article" date="2014" name="PLoS Genet.">
        <title>Phylogenetically driven sequencing of extremely halophilic archaea reveals strategies for static and dynamic osmo-response.</title>
        <authorList>
            <person name="Becker E.A."/>
            <person name="Seitzer P.M."/>
            <person name="Tritt A."/>
            <person name="Larsen D."/>
            <person name="Krusor M."/>
            <person name="Yao A.I."/>
            <person name="Wu D."/>
            <person name="Madern D."/>
            <person name="Eisen J.A."/>
            <person name="Darling A.E."/>
            <person name="Facciotti M.T."/>
        </authorList>
    </citation>
    <scope>NUCLEOTIDE SEQUENCE [LARGE SCALE GENOMIC DNA]</scope>
    <source>
        <strain evidence="4 5">JCM 13552</strain>
    </source>
</reference>
<gene>
    <name evidence="4" type="ORF">C451_03344</name>
</gene>